<dbReference type="Proteomes" id="UP000194236">
    <property type="component" value="Unassembled WGS sequence"/>
</dbReference>
<evidence type="ECO:0000256" key="1">
    <source>
        <dbReference type="SAM" id="MobiDB-lite"/>
    </source>
</evidence>
<proteinExistence type="predicted"/>
<gene>
    <name evidence="2" type="ORF">BLA29_011869</name>
</gene>
<evidence type="ECO:0000313" key="2">
    <source>
        <dbReference type="EMBL" id="OTF81536.1"/>
    </source>
</evidence>
<sequence>MSDVENLSQVLASSQNCTTIGHVDDVMISRFISILGDVAINILIHYDLHLLKELKIRQYIKEKEKTSKNAHVLIRRVSNDSSRMNETRNSNSILDDEDEEMDDMIGPTNDDPYQENIFKICNESVLFGK</sequence>
<name>A0A1Y3BPL8_EURMA</name>
<evidence type="ECO:0000313" key="3">
    <source>
        <dbReference type="Proteomes" id="UP000194236"/>
    </source>
</evidence>
<accession>A0A1Y3BPL8</accession>
<dbReference type="AlphaFoldDB" id="A0A1Y3BPL8"/>
<comment type="caution">
    <text evidence="2">The sequence shown here is derived from an EMBL/GenBank/DDBJ whole genome shotgun (WGS) entry which is preliminary data.</text>
</comment>
<dbReference type="EMBL" id="MUJZ01013120">
    <property type="protein sequence ID" value="OTF81536.1"/>
    <property type="molecule type" value="Genomic_DNA"/>
</dbReference>
<protein>
    <submittedName>
        <fullName evidence="2">Uncharacterized protein</fullName>
    </submittedName>
</protein>
<organism evidence="2 3">
    <name type="scientific">Euroglyphus maynei</name>
    <name type="common">Mayne's house dust mite</name>
    <dbReference type="NCBI Taxonomy" id="6958"/>
    <lineage>
        <taxon>Eukaryota</taxon>
        <taxon>Metazoa</taxon>
        <taxon>Ecdysozoa</taxon>
        <taxon>Arthropoda</taxon>
        <taxon>Chelicerata</taxon>
        <taxon>Arachnida</taxon>
        <taxon>Acari</taxon>
        <taxon>Acariformes</taxon>
        <taxon>Sarcoptiformes</taxon>
        <taxon>Astigmata</taxon>
        <taxon>Psoroptidia</taxon>
        <taxon>Analgoidea</taxon>
        <taxon>Pyroglyphidae</taxon>
        <taxon>Pyroglyphinae</taxon>
        <taxon>Euroglyphus</taxon>
    </lineage>
</organism>
<feature type="region of interest" description="Disordered" evidence="1">
    <location>
        <begin position="81"/>
        <end position="108"/>
    </location>
</feature>
<feature type="compositionally biased region" description="Polar residues" evidence="1">
    <location>
        <begin position="81"/>
        <end position="93"/>
    </location>
</feature>
<keyword evidence="3" id="KW-1185">Reference proteome</keyword>
<feature type="compositionally biased region" description="Acidic residues" evidence="1">
    <location>
        <begin position="94"/>
        <end position="103"/>
    </location>
</feature>
<reference evidence="2 3" key="1">
    <citation type="submission" date="2017-03" db="EMBL/GenBank/DDBJ databases">
        <title>Genome Survey of Euroglyphus maynei.</title>
        <authorList>
            <person name="Arlian L.G."/>
            <person name="Morgan M.S."/>
            <person name="Rider S.D."/>
        </authorList>
    </citation>
    <scope>NUCLEOTIDE SEQUENCE [LARGE SCALE GENOMIC DNA]</scope>
    <source>
        <strain evidence="2">Arlian Lab</strain>
        <tissue evidence="2">Whole body</tissue>
    </source>
</reference>